<organism evidence="1 2">
    <name type="scientific">Neophaeococcomyces mojaviensis</name>
    <dbReference type="NCBI Taxonomy" id="3383035"/>
    <lineage>
        <taxon>Eukaryota</taxon>
        <taxon>Fungi</taxon>
        <taxon>Dikarya</taxon>
        <taxon>Ascomycota</taxon>
        <taxon>Pezizomycotina</taxon>
        <taxon>Eurotiomycetes</taxon>
        <taxon>Chaetothyriomycetidae</taxon>
        <taxon>Chaetothyriales</taxon>
        <taxon>Chaetothyriales incertae sedis</taxon>
        <taxon>Neophaeococcomyces</taxon>
    </lineage>
</organism>
<comment type="caution">
    <text evidence="1">The sequence shown here is derived from an EMBL/GenBank/DDBJ whole genome shotgun (WGS) entry which is preliminary data.</text>
</comment>
<protein>
    <submittedName>
        <fullName evidence="1">Uncharacterized protein</fullName>
    </submittedName>
</protein>
<sequence>MVTTIVSLASQPLFVALATILALCAFIPLVKLIRWRFYIRQLQAQGLPMLPHSLLFGHLPVVTKLLRQLPSDAHPVYMPDQIRHHYPDLGPNYYVDLAPFAPSMLVIGTPEAHYQIAQEHLLKKMPNLKQFISPLTNGLDILIMEGAVWKKWRAVFNPGFSAAHLMTLVPAIVKETETYCKILDEHVEKNEIFAMKHLTDYLTLDVIGRVVLGTHFDCQRTPNQMVRSLRILIRWLSFGVEPNLLDRYNPWRYVMHWYHAGIVDAYISEELEKRLALQRDGLNNESDVKQTQTIMDLAIRAYTEIKAGESSPQDPAAMDPFFRQICMSQIKLFLFSGHDTTSSATCYHLYLLSKHPAFLARVQHEHQGVFGSDPTQAASRIAESPHLLNQLPLTTALIKESLRLFPVLSISRRGEPGFSIIDSQRRAFPTENFLVFANTHSIHHNPAYWPDPESFIPERWLVGPDDPLYPVKGAWRGFEHGPRACIGQELSMLEMKIILVLVARQYVFKPAYEELDRLAGKDKPTVNGERAYQVNIFQPWGDLPLRVEKGEGTKLQIA</sequence>
<reference evidence="1" key="1">
    <citation type="submission" date="2022-10" db="EMBL/GenBank/DDBJ databases">
        <title>Culturing micro-colonial fungi from biological soil crusts in the Mojave desert and describing Neophaeococcomyces mojavensis, and introducing the new genera and species Taxawa tesnikishii.</title>
        <authorList>
            <person name="Kurbessoian T."/>
            <person name="Stajich J.E."/>
        </authorList>
    </citation>
    <scope>NUCLEOTIDE SEQUENCE</scope>
    <source>
        <strain evidence="1">JES_112</strain>
    </source>
</reference>
<accession>A0ACC2ZXJ5</accession>
<evidence type="ECO:0000313" key="1">
    <source>
        <dbReference type="EMBL" id="KAJ9652302.1"/>
    </source>
</evidence>
<gene>
    <name evidence="1" type="ORF">H2198_008436</name>
</gene>
<dbReference type="EMBL" id="JAPDRQ010000205">
    <property type="protein sequence ID" value="KAJ9652302.1"/>
    <property type="molecule type" value="Genomic_DNA"/>
</dbReference>
<dbReference type="Proteomes" id="UP001172386">
    <property type="component" value="Unassembled WGS sequence"/>
</dbReference>
<keyword evidence="2" id="KW-1185">Reference proteome</keyword>
<proteinExistence type="predicted"/>
<evidence type="ECO:0000313" key="2">
    <source>
        <dbReference type="Proteomes" id="UP001172386"/>
    </source>
</evidence>
<name>A0ACC2ZXJ5_9EURO</name>